<accession>A0A1J4KE48</accession>
<protein>
    <submittedName>
        <fullName evidence="3">Uncharacterized protein</fullName>
    </submittedName>
</protein>
<organism evidence="3 4">
    <name type="scientific">Tritrichomonas foetus</name>
    <dbReference type="NCBI Taxonomy" id="1144522"/>
    <lineage>
        <taxon>Eukaryota</taxon>
        <taxon>Metamonada</taxon>
        <taxon>Parabasalia</taxon>
        <taxon>Tritrichomonadida</taxon>
        <taxon>Tritrichomonadidae</taxon>
        <taxon>Tritrichomonas</taxon>
    </lineage>
</organism>
<feature type="transmembrane region" description="Helical" evidence="2">
    <location>
        <begin position="196"/>
        <end position="218"/>
    </location>
</feature>
<keyword evidence="2" id="KW-0472">Membrane</keyword>
<dbReference type="GeneID" id="94836600"/>
<reference evidence="3" key="1">
    <citation type="submission" date="2016-10" db="EMBL/GenBank/DDBJ databases">
        <authorList>
            <person name="Benchimol M."/>
            <person name="Almeida L.G."/>
            <person name="Vasconcelos A.T."/>
            <person name="Perreira-Neves A."/>
            <person name="Rosa I.A."/>
            <person name="Tasca T."/>
            <person name="Bogo M.R."/>
            <person name="de Souza W."/>
        </authorList>
    </citation>
    <scope>NUCLEOTIDE SEQUENCE [LARGE SCALE GENOMIC DNA]</scope>
    <source>
        <strain evidence="3">K</strain>
    </source>
</reference>
<gene>
    <name evidence="3" type="ORF">TRFO_21326</name>
</gene>
<evidence type="ECO:0000256" key="2">
    <source>
        <dbReference type="SAM" id="Phobius"/>
    </source>
</evidence>
<keyword evidence="4" id="KW-1185">Reference proteome</keyword>
<dbReference type="Proteomes" id="UP000179807">
    <property type="component" value="Unassembled WGS sequence"/>
</dbReference>
<evidence type="ECO:0000313" key="4">
    <source>
        <dbReference type="Proteomes" id="UP000179807"/>
    </source>
</evidence>
<keyword evidence="2" id="KW-0812">Transmembrane</keyword>
<name>A0A1J4KE48_9EUKA</name>
<feature type="transmembrane region" description="Helical" evidence="2">
    <location>
        <begin position="443"/>
        <end position="461"/>
    </location>
</feature>
<feature type="transmembrane region" description="Helical" evidence="2">
    <location>
        <begin position="224"/>
        <end position="242"/>
    </location>
</feature>
<feature type="transmembrane region" description="Helical" evidence="2">
    <location>
        <begin position="44"/>
        <end position="66"/>
    </location>
</feature>
<feature type="transmembrane region" description="Helical" evidence="2">
    <location>
        <begin position="311"/>
        <end position="334"/>
    </location>
</feature>
<feature type="transmembrane region" description="Helical" evidence="2">
    <location>
        <begin position="376"/>
        <end position="396"/>
    </location>
</feature>
<sequence>MKKLSSQTTRNSGLLHPAESPNFSTQPTRVQLIDILDSNSMAKILLILCIFEISFIVVTFFGPLLVSVDSKDFFFQNSKSTQNIRMAIQDLTENNYFLIMKAQLLRTAENENKIPVDFRIFVRYIKNNSIFKNETFNQKISFNFGPSRASDSSILLFRKIQDFDKLLLSANFKVDFFSYNGIRFQWVYLNPDACNFFLLFINSLTICSLYFIVVYIFMYQKITIFFILLLLSFFSMNPFRIFQHGHNFDTHQNVEKTYYYQNPPNIERETNFDHIKTFENDKTFDQIENMKNLENFFFFESKNDFKKNTNFIMNFIFCFGFFLTFERFVLLYLIVKKWNFFKAILAILFFMNYYYSESKSFASRIREPHMNSNSYFIMNIVNHVFFALVICFSIFVQKCTTTYVKSNRNTFYLFLISLSVVTTFLTQILFIIFGILERSLIPFISYISTHLLICFVLVYIHHLTSDKINSNGLAFHYFNSNNFDTII</sequence>
<feature type="region of interest" description="Disordered" evidence="1">
    <location>
        <begin position="1"/>
        <end position="22"/>
    </location>
</feature>
<evidence type="ECO:0000256" key="1">
    <source>
        <dbReference type="SAM" id="MobiDB-lite"/>
    </source>
</evidence>
<proteinExistence type="predicted"/>
<comment type="caution">
    <text evidence="3">The sequence shown here is derived from an EMBL/GenBank/DDBJ whole genome shotgun (WGS) entry which is preliminary data.</text>
</comment>
<feature type="transmembrane region" description="Helical" evidence="2">
    <location>
        <begin position="411"/>
        <end position="436"/>
    </location>
</feature>
<dbReference type="EMBL" id="MLAK01000632">
    <property type="protein sequence ID" value="OHT09703.1"/>
    <property type="molecule type" value="Genomic_DNA"/>
</dbReference>
<dbReference type="RefSeq" id="XP_068362839.1">
    <property type="nucleotide sequence ID" value="XM_068501896.1"/>
</dbReference>
<keyword evidence="2" id="KW-1133">Transmembrane helix</keyword>
<dbReference type="AlphaFoldDB" id="A0A1J4KE48"/>
<dbReference type="VEuPathDB" id="TrichDB:TRFO_21326"/>
<feature type="transmembrane region" description="Helical" evidence="2">
    <location>
        <begin position="340"/>
        <end position="355"/>
    </location>
</feature>
<feature type="compositionally biased region" description="Polar residues" evidence="1">
    <location>
        <begin position="1"/>
        <end position="12"/>
    </location>
</feature>
<evidence type="ECO:0000313" key="3">
    <source>
        <dbReference type="EMBL" id="OHT09703.1"/>
    </source>
</evidence>